<dbReference type="SUPFAM" id="SSF52266">
    <property type="entry name" value="SGNH hydrolase"/>
    <property type="match status" value="1"/>
</dbReference>
<dbReference type="PANTHER" id="PTHR14209">
    <property type="entry name" value="ISOAMYL ACETATE-HYDROLYZING ESTERASE 1"/>
    <property type="match status" value="1"/>
</dbReference>
<comment type="caution">
    <text evidence="2">The sequence shown here is derived from an EMBL/GenBank/DDBJ whole genome shotgun (WGS) entry which is preliminary data.</text>
</comment>
<dbReference type="InterPro" id="IPR045136">
    <property type="entry name" value="Iah1-like"/>
</dbReference>
<evidence type="ECO:0000313" key="3">
    <source>
        <dbReference type="Proteomes" id="UP000812287"/>
    </source>
</evidence>
<dbReference type="GeneID" id="66102242"/>
<dbReference type="RefSeq" id="XP_043046172.1">
    <property type="nucleotide sequence ID" value="XM_043179946.1"/>
</dbReference>
<dbReference type="Pfam" id="PF13472">
    <property type="entry name" value="Lipase_GDSL_2"/>
    <property type="match status" value="1"/>
</dbReference>
<organism evidence="2 3">
    <name type="scientific">Guyanagaster necrorhizus</name>
    <dbReference type="NCBI Taxonomy" id="856835"/>
    <lineage>
        <taxon>Eukaryota</taxon>
        <taxon>Fungi</taxon>
        <taxon>Dikarya</taxon>
        <taxon>Basidiomycota</taxon>
        <taxon>Agaricomycotina</taxon>
        <taxon>Agaricomycetes</taxon>
        <taxon>Agaricomycetidae</taxon>
        <taxon>Agaricales</taxon>
        <taxon>Marasmiineae</taxon>
        <taxon>Physalacriaceae</taxon>
        <taxon>Guyanagaster</taxon>
    </lineage>
</organism>
<dbReference type="Gene3D" id="3.40.50.1110">
    <property type="entry name" value="SGNH hydrolase"/>
    <property type="match status" value="1"/>
</dbReference>
<dbReference type="CDD" id="cd01838">
    <property type="entry name" value="Isoamyl_acetate_hydrolase_like"/>
    <property type="match status" value="1"/>
</dbReference>
<proteinExistence type="predicted"/>
<dbReference type="OrthoDB" id="671439at2759"/>
<evidence type="ECO:0000259" key="1">
    <source>
        <dbReference type="Pfam" id="PF13472"/>
    </source>
</evidence>
<keyword evidence="3" id="KW-1185">Reference proteome</keyword>
<dbReference type="InterPro" id="IPR013830">
    <property type="entry name" value="SGNH_hydro"/>
</dbReference>
<evidence type="ECO:0000313" key="2">
    <source>
        <dbReference type="EMBL" id="KAG7452672.1"/>
    </source>
</evidence>
<protein>
    <submittedName>
        <fullName evidence="2">GDSL Lipase/Acylhydrolase</fullName>
    </submittedName>
</protein>
<dbReference type="EMBL" id="MU250523">
    <property type="protein sequence ID" value="KAG7452672.1"/>
    <property type="molecule type" value="Genomic_DNA"/>
</dbReference>
<dbReference type="AlphaFoldDB" id="A0A9P7W4W1"/>
<feature type="domain" description="SGNH hydrolase-type esterase" evidence="1">
    <location>
        <begin position="11"/>
        <end position="209"/>
    </location>
</feature>
<dbReference type="Proteomes" id="UP000812287">
    <property type="component" value="Unassembled WGS sequence"/>
</dbReference>
<dbReference type="PANTHER" id="PTHR14209:SF19">
    <property type="entry name" value="ISOAMYL ACETATE-HYDROLYZING ESTERASE 1 HOMOLOG"/>
    <property type="match status" value="1"/>
</dbReference>
<reference evidence="2" key="1">
    <citation type="submission" date="2020-11" db="EMBL/GenBank/DDBJ databases">
        <title>Adaptations for nitrogen fixation in a non-lichenized fungal sporocarp promotes dispersal by wood-feeding termites.</title>
        <authorList>
            <consortium name="DOE Joint Genome Institute"/>
            <person name="Koch R.A."/>
            <person name="Yoon G."/>
            <person name="Arayal U."/>
            <person name="Lail K."/>
            <person name="Amirebrahimi M."/>
            <person name="Labutti K."/>
            <person name="Lipzen A."/>
            <person name="Riley R."/>
            <person name="Barry K."/>
            <person name="Henrissat B."/>
            <person name="Grigoriev I.V."/>
            <person name="Herr J.R."/>
            <person name="Aime M.C."/>
        </authorList>
    </citation>
    <scope>NUCLEOTIDE SEQUENCE</scope>
    <source>
        <strain evidence="2">MCA 3950</strain>
    </source>
</reference>
<accession>A0A9P7W4W1</accession>
<name>A0A9P7W4W1_9AGAR</name>
<gene>
    <name evidence="2" type="ORF">BT62DRAFT_17902</name>
</gene>
<sequence>MAAYVQDCIMLFGDSITQGAWEEGGFSQRLSHVYARKLDILNRGLSGYNTEWAIPVFEQCFAKQHEQGHVPKVRILTIWFGANDACIKPSPQHVPLEKFTSNIKHLIDLVHSSRSPHYSPDTRIILITPPPVNTHQRMADLQSRSTPLALDRLFETTKQYAQAVIDVGREATIPVVDVWAALWNASGQDEAALSKFLSDGLHLNRDGYSIMYELLIDTIATNMPELHYNNLQSVFVPWAEINWTAPGLTLMKRKAEVL</sequence>
<dbReference type="InterPro" id="IPR036514">
    <property type="entry name" value="SGNH_hydro_sf"/>
</dbReference>